<dbReference type="GO" id="GO:0098505">
    <property type="term" value="F:G-rich strand telomeric DNA binding"/>
    <property type="evidence" value="ECO:0007669"/>
    <property type="project" value="TreeGrafter"/>
</dbReference>
<accession>A0A9N8WBN3</accession>
<evidence type="ECO:0000256" key="2">
    <source>
        <dbReference type="PROSITE-ProRule" id="PRU00042"/>
    </source>
</evidence>
<comment type="caution">
    <text evidence="7">The sequence shown here is derived from an EMBL/GenBank/DDBJ whole genome shotgun (WGS) entry which is preliminary data.</text>
</comment>
<evidence type="ECO:0000259" key="5">
    <source>
        <dbReference type="PROSITE" id="PS50157"/>
    </source>
</evidence>
<dbReference type="SMART" id="SM00717">
    <property type="entry name" value="SANT"/>
    <property type="match status" value="2"/>
</dbReference>
<organism evidence="7 8">
    <name type="scientific">Funneliformis caledonium</name>
    <dbReference type="NCBI Taxonomy" id="1117310"/>
    <lineage>
        <taxon>Eukaryota</taxon>
        <taxon>Fungi</taxon>
        <taxon>Fungi incertae sedis</taxon>
        <taxon>Mucoromycota</taxon>
        <taxon>Glomeromycotina</taxon>
        <taxon>Glomeromycetes</taxon>
        <taxon>Glomerales</taxon>
        <taxon>Glomeraceae</taxon>
        <taxon>Funneliformis</taxon>
    </lineage>
</organism>
<dbReference type="GO" id="GO:0000783">
    <property type="term" value="C:nuclear telomere cap complex"/>
    <property type="evidence" value="ECO:0007669"/>
    <property type="project" value="TreeGrafter"/>
</dbReference>
<dbReference type="SUPFAM" id="SSF46689">
    <property type="entry name" value="Homeodomain-like"/>
    <property type="match status" value="2"/>
</dbReference>
<dbReference type="GO" id="GO:0003720">
    <property type="term" value="F:telomerase activity"/>
    <property type="evidence" value="ECO:0007669"/>
    <property type="project" value="TreeGrafter"/>
</dbReference>
<dbReference type="PROSITE" id="PS00028">
    <property type="entry name" value="ZINC_FINGER_C2H2_1"/>
    <property type="match status" value="1"/>
</dbReference>
<dbReference type="GO" id="GO:0071532">
    <property type="term" value="F:ankyrin repeat binding"/>
    <property type="evidence" value="ECO:0007669"/>
    <property type="project" value="TreeGrafter"/>
</dbReference>
<feature type="compositionally biased region" description="Low complexity" evidence="3">
    <location>
        <begin position="22"/>
        <end position="40"/>
    </location>
</feature>
<feature type="region of interest" description="Disordered" evidence="3">
    <location>
        <begin position="274"/>
        <end position="329"/>
    </location>
</feature>
<dbReference type="InterPro" id="IPR017930">
    <property type="entry name" value="Myb_dom"/>
</dbReference>
<dbReference type="PROSITE" id="PS50157">
    <property type="entry name" value="ZINC_FINGER_C2H2_2"/>
    <property type="match status" value="1"/>
</dbReference>
<dbReference type="InterPro" id="IPR052450">
    <property type="entry name" value="TRBD-Containing_Protein"/>
</dbReference>
<dbReference type="GO" id="GO:0008156">
    <property type="term" value="P:negative regulation of DNA replication"/>
    <property type="evidence" value="ECO:0007669"/>
    <property type="project" value="TreeGrafter"/>
</dbReference>
<keyword evidence="8" id="KW-1185">Reference proteome</keyword>
<feature type="compositionally biased region" description="Polar residues" evidence="3">
    <location>
        <begin position="296"/>
        <end position="322"/>
    </location>
</feature>
<dbReference type="PANTHER" id="PTHR46734">
    <property type="entry name" value="TELOMERIC REPEAT-BINDING FACTOR 1 TERF1"/>
    <property type="match status" value="1"/>
</dbReference>
<evidence type="ECO:0000256" key="3">
    <source>
        <dbReference type="SAM" id="MobiDB-lite"/>
    </source>
</evidence>
<feature type="compositionally biased region" description="Polar residues" evidence="3">
    <location>
        <begin position="411"/>
        <end position="497"/>
    </location>
</feature>
<evidence type="ECO:0000313" key="8">
    <source>
        <dbReference type="Proteomes" id="UP000789570"/>
    </source>
</evidence>
<feature type="compositionally biased region" description="Polar residues" evidence="3">
    <location>
        <begin position="350"/>
        <end position="374"/>
    </location>
</feature>
<dbReference type="InterPro" id="IPR013087">
    <property type="entry name" value="Znf_C2H2_type"/>
</dbReference>
<keyword evidence="2" id="KW-0862">Zinc</keyword>
<dbReference type="Pfam" id="PF00249">
    <property type="entry name" value="Myb_DNA-binding"/>
    <property type="match status" value="1"/>
</dbReference>
<feature type="region of interest" description="Disordered" evidence="3">
    <location>
        <begin position="646"/>
        <end position="693"/>
    </location>
</feature>
<dbReference type="InterPro" id="IPR009057">
    <property type="entry name" value="Homeodomain-like_sf"/>
</dbReference>
<evidence type="ECO:0000259" key="4">
    <source>
        <dbReference type="PROSITE" id="PS50090"/>
    </source>
</evidence>
<dbReference type="InterPro" id="IPR001005">
    <property type="entry name" value="SANT/Myb"/>
</dbReference>
<dbReference type="Proteomes" id="UP000789570">
    <property type="component" value="Unassembled WGS sequence"/>
</dbReference>
<keyword evidence="1" id="KW-0539">Nucleus</keyword>
<dbReference type="GO" id="GO:0008017">
    <property type="term" value="F:microtubule binding"/>
    <property type="evidence" value="ECO:0007669"/>
    <property type="project" value="TreeGrafter"/>
</dbReference>
<feature type="region of interest" description="Disordered" evidence="3">
    <location>
        <begin position="160"/>
        <end position="182"/>
    </location>
</feature>
<dbReference type="GO" id="GO:1905839">
    <property type="term" value="P:negative regulation of telomeric D-loop disassembly"/>
    <property type="evidence" value="ECO:0007669"/>
    <property type="project" value="TreeGrafter"/>
</dbReference>
<dbReference type="EMBL" id="CAJVPQ010000395">
    <property type="protein sequence ID" value="CAG8477843.1"/>
    <property type="molecule type" value="Genomic_DNA"/>
</dbReference>
<evidence type="ECO:0000256" key="1">
    <source>
        <dbReference type="ARBA" id="ARBA00023242"/>
    </source>
</evidence>
<dbReference type="GO" id="GO:0003691">
    <property type="term" value="F:double-stranded telomeric DNA binding"/>
    <property type="evidence" value="ECO:0007669"/>
    <property type="project" value="TreeGrafter"/>
</dbReference>
<dbReference type="CDD" id="cd11660">
    <property type="entry name" value="SANT_TRF"/>
    <property type="match status" value="2"/>
</dbReference>
<feature type="region of interest" description="Disordered" evidence="3">
    <location>
        <begin position="343"/>
        <end position="497"/>
    </location>
</feature>
<feature type="domain" description="HTH myb-type" evidence="6">
    <location>
        <begin position="860"/>
        <end position="918"/>
    </location>
</feature>
<evidence type="ECO:0000259" key="6">
    <source>
        <dbReference type="PROSITE" id="PS51294"/>
    </source>
</evidence>
<name>A0A9N8WBN3_9GLOM</name>
<feature type="compositionally biased region" description="Low complexity" evidence="3">
    <location>
        <begin position="276"/>
        <end position="285"/>
    </location>
</feature>
<dbReference type="PROSITE" id="PS50090">
    <property type="entry name" value="MYB_LIKE"/>
    <property type="match status" value="1"/>
</dbReference>
<keyword evidence="2" id="KW-0479">Metal-binding</keyword>
<proteinExistence type="predicted"/>
<evidence type="ECO:0000313" key="7">
    <source>
        <dbReference type="EMBL" id="CAG8477843.1"/>
    </source>
</evidence>
<gene>
    <name evidence="7" type="ORF">FCALED_LOCUS2554</name>
</gene>
<dbReference type="Gene3D" id="1.10.246.220">
    <property type="match status" value="1"/>
</dbReference>
<feature type="compositionally biased region" description="Polar residues" evidence="3">
    <location>
        <begin position="384"/>
        <end position="404"/>
    </location>
</feature>
<protein>
    <submittedName>
        <fullName evidence="7">574_t:CDS:1</fullName>
    </submittedName>
</protein>
<dbReference type="AlphaFoldDB" id="A0A9N8WBN3"/>
<sequence>MPHATECANSITVVSGSSPISIPGSTSGYGRSSGPSYGTSAATARSNPLNDDVYSNPLSQDVDNMGLGFDQTYPVFNVGMYPSSLTSDPNLQTSYSRNYNCCGIDHQNFHDLIQHADNYHRGMIVQDGAVIPIPLEANTVYSQYRCNSMPISMSVSSIQPSLNTSVPNGSAHEQKNHQNGTQGNFNSVALSSIYSVNNQTAQSYKQKGNLNNNGFEYNQIELAQINGFGHINGLEQITTGQNQDSCDQNDFMLAAALYLYDHNTSTLRNANFPFEDQTSSSMSTSLDDDSYPSKALQMNQQDPLLVNNSPQSDYASSPVSSDDNFDAVSPISNDRVMSISNLGQAAAVSPSKSKANPQDKSPQRTSSSTPYGSINNNNDNSVNAQQTSPSINASTTGQQVSYISRQRLVPSPSNGANTTINAQQRRLSSSTQNTSYATMNNSRQRPIATNNVQQRRTSSISPYNSEQVSSSSDPSKSNQGASNSSNTPISYGYNSSFLQPRRSSTSNIISAHPVVTTMPQNEHQYRSINMSNLVQGSVTTSNRPVAQLRRSSTSNLAAARNIATTAPQTYSHISIDNNALASYMPSVTGTQYSVNSVDGYPLVGYMSSGETGSGTATQYSAKYQRIQPKAGNGVAMSDVYSDPSLGASGIKSKKRATSTSSVDNKSVKRRTNKPSDESVADASAAIHSSDLSSDVVQNRGEADIYPYKCSVHGCPKAYKNANGLKYHNEHGHAQQSGNGAREKPWACRIGGCLKTYGSKENQNKKKLDRRKARQKWGATETSLLVEGLYKVCHGVGNWKKILTDPKYPFPRDRTAVDLKDRFRTIYPNEYEKLYGKKAKRKKNKSNDNDSLSELLTFVRKPHRSKNKFTPEEDNALKLGVEKYGNSWSKIASDQKLNLTHRTGQDLRDRCRVAFPETYARSRFIKSRKSNYIEQPDSQILKKFYALPFQALQKSETSDV</sequence>
<dbReference type="PANTHER" id="PTHR46734:SF1">
    <property type="entry name" value="TELOMERIC REPEAT-BINDING FACTOR 1"/>
    <property type="match status" value="1"/>
</dbReference>
<reference evidence="7" key="1">
    <citation type="submission" date="2021-06" db="EMBL/GenBank/DDBJ databases">
        <authorList>
            <person name="Kallberg Y."/>
            <person name="Tangrot J."/>
            <person name="Rosling A."/>
        </authorList>
    </citation>
    <scope>NUCLEOTIDE SEQUENCE</scope>
    <source>
        <strain evidence="7">UK204</strain>
    </source>
</reference>
<feature type="domain" description="Myb-like" evidence="4">
    <location>
        <begin position="860"/>
        <end position="909"/>
    </location>
</feature>
<dbReference type="GO" id="GO:0007004">
    <property type="term" value="P:telomere maintenance via telomerase"/>
    <property type="evidence" value="ECO:0007669"/>
    <property type="project" value="TreeGrafter"/>
</dbReference>
<dbReference type="GO" id="GO:0008301">
    <property type="term" value="F:DNA binding, bending"/>
    <property type="evidence" value="ECO:0007669"/>
    <property type="project" value="TreeGrafter"/>
</dbReference>
<dbReference type="Gene3D" id="1.10.10.60">
    <property type="entry name" value="Homeodomain-like"/>
    <property type="match status" value="1"/>
</dbReference>
<feature type="domain" description="C2H2-type" evidence="5">
    <location>
        <begin position="707"/>
        <end position="737"/>
    </location>
</feature>
<dbReference type="OrthoDB" id="3269380at2759"/>
<feature type="region of interest" description="Disordered" evidence="3">
    <location>
        <begin position="22"/>
        <end position="53"/>
    </location>
</feature>
<dbReference type="PROSITE" id="PS51294">
    <property type="entry name" value="HTH_MYB"/>
    <property type="match status" value="1"/>
</dbReference>
<dbReference type="GO" id="GO:0008270">
    <property type="term" value="F:zinc ion binding"/>
    <property type="evidence" value="ECO:0007669"/>
    <property type="project" value="UniProtKB-KW"/>
</dbReference>
<keyword evidence="2" id="KW-0863">Zinc-finger</keyword>